<accession>A0A3L8P1P0</accession>
<evidence type="ECO:0000313" key="1">
    <source>
        <dbReference type="EMBL" id="RLV49286.1"/>
    </source>
</evidence>
<comment type="caution">
    <text evidence="1">The sequence shown here is derived from an EMBL/GenBank/DDBJ whole genome shotgun (WGS) entry which is preliminary data.</text>
</comment>
<reference evidence="1 2" key="1">
    <citation type="submission" date="2018-10" db="EMBL/GenBank/DDBJ databases">
        <title>Marmoricola sp. 4Q3S-7 whole genome shotgun sequence.</title>
        <authorList>
            <person name="Li F."/>
        </authorList>
    </citation>
    <scope>NUCLEOTIDE SEQUENCE [LARGE SCALE GENOMIC DNA]</scope>
    <source>
        <strain evidence="1 2">4Q3S-7</strain>
    </source>
</reference>
<dbReference type="RefSeq" id="WP_121806388.1">
    <property type="nucleotide sequence ID" value="NZ_RDBE01000007.1"/>
</dbReference>
<keyword evidence="2" id="KW-1185">Reference proteome</keyword>
<name>A0A3L8P1P0_9ACTN</name>
<sequence length="341" mass="36454">MPRSHLFRSASPLVVAVVVAPLVLGQLADPSPAVARGAGPARVVAHLPAGGVFGPRSAWRLDVRRAPLGPDSAAIAATVSTQVRDHWGGVAAFNDDLFTTATYTVPRRTRRIDVVFDDCQHKGYQPTQLVGRGGAFRSVPIPARARPAGGSDGNLAVYSPSADRLWELWKAHRVSGRWHACWGGRIDHASRQAGYFGRGTGVSASGVALSGGIIRRSELRRGRIDHAMSLSVTQAANWRVFSYPAQRSDGSAAVGTRGAVPEGIRLRLDPRLDLASLQLTRVGRIVARAAQRYGFIVTDQGGAVAVSAERGSLRSGTNPAQVLRAFPWDRLQALPMDYGRP</sequence>
<proteinExistence type="predicted"/>
<gene>
    <name evidence="1" type="ORF">D9V37_12130</name>
</gene>
<dbReference type="AlphaFoldDB" id="A0A3L8P1P0"/>
<dbReference type="Proteomes" id="UP000281708">
    <property type="component" value="Unassembled WGS sequence"/>
</dbReference>
<dbReference type="EMBL" id="RDBE01000007">
    <property type="protein sequence ID" value="RLV49286.1"/>
    <property type="molecule type" value="Genomic_DNA"/>
</dbReference>
<organism evidence="1 2">
    <name type="scientific">Nocardioides mangrovicus</name>
    <dbReference type="NCBI Taxonomy" id="2478913"/>
    <lineage>
        <taxon>Bacteria</taxon>
        <taxon>Bacillati</taxon>
        <taxon>Actinomycetota</taxon>
        <taxon>Actinomycetes</taxon>
        <taxon>Propionibacteriales</taxon>
        <taxon>Nocardioidaceae</taxon>
        <taxon>Nocardioides</taxon>
    </lineage>
</organism>
<protein>
    <submittedName>
        <fullName evidence="1">Uncharacterized protein</fullName>
    </submittedName>
</protein>
<evidence type="ECO:0000313" key="2">
    <source>
        <dbReference type="Proteomes" id="UP000281708"/>
    </source>
</evidence>
<dbReference type="OrthoDB" id="8771597at2"/>